<accession>A0A9P0M1R9</accession>
<evidence type="ECO:0000313" key="2">
    <source>
        <dbReference type="Proteomes" id="UP001152888"/>
    </source>
</evidence>
<proteinExistence type="predicted"/>
<comment type="caution">
    <text evidence="1">The sequence shown here is derived from an EMBL/GenBank/DDBJ whole genome shotgun (WGS) entry which is preliminary data.</text>
</comment>
<organism evidence="1 2">
    <name type="scientific">Acanthoscelides obtectus</name>
    <name type="common">Bean weevil</name>
    <name type="synonym">Bruchus obtectus</name>
    <dbReference type="NCBI Taxonomy" id="200917"/>
    <lineage>
        <taxon>Eukaryota</taxon>
        <taxon>Metazoa</taxon>
        <taxon>Ecdysozoa</taxon>
        <taxon>Arthropoda</taxon>
        <taxon>Hexapoda</taxon>
        <taxon>Insecta</taxon>
        <taxon>Pterygota</taxon>
        <taxon>Neoptera</taxon>
        <taxon>Endopterygota</taxon>
        <taxon>Coleoptera</taxon>
        <taxon>Polyphaga</taxon>
        <taxon>Cucujiformia</taxon>
        <taxon>Chrysomeloidea</taxon>
        <taxon>Chrysomelidae</taxon>
        <taxon>Bruchinae</taxon>
        <taxon>Bruchini</taxon>
        <taxon>Acanthoscelides</taxon>
    </lineage>
</organism>
<dbReference type="Proteomes" id="UP001152888">
    <property type="component" value="Unassembled WGS sequence"/>
</dbReference>
<gene>
    <name evidence="1" type="ORF">ACAOBT_LOCUS27796</name>
</gene>
<keyword evidence="2" id="KW-1185">Reference proteome</keyword>
<name>A0A9P0M1R9_ACAOB</name>
<dbReference type="EMBL" id="CAKOFQ010007570">
    <property type="protein sequence ID" value="CAH2004085.1"/>
    <property type="molecule type" value="Genomic_DNA"/>
</dbReference>
<reference evidence="1" key="1">
    <citation type="submission" date="2022-03" db="EMBL/GenBank/DDBJ databases">
        <authorList>
            <person name="Sayadi A."/>
        </authorList>
    </citation>
    <scope>NUCLEOTIDE SEQUENCE</scope>
</reference>
<protein>
    <submittedName>
        <fullName evidence="1">Uncharacterized protein</fullName>
    </submittedName>
</protein>
<sequence length="10" mass="1356">MCKYFFLIQY</sequence>
<evidence type="ECO:0000313" key="1">
    <source>
        <dbReference type="EMBL" id="CAH2004085.1"/>
    </source>
</evidence>